<feature type="signal peptide" evidence="5">
    <location>
        <begin position="1"/>
        <end position="30"/>
    </location>
</feature>
<evidence type="ECO:0000256" key="3">
    <source>
        <dbReference type="ARBA" id="ARBA00022735"/>
    </source>
</evidence>
<dbReference type="SUPFAM" id="SSF56219">
    <property type="entry name" value="DNase I-like"/>
    <property type="match status" value="1"/>
</dbReference>
<accession>A0ABS2NCE3</accession>
<protein>
    <submittedName>
        <fullName evidence="7">Phospholipase C</fullName>
        <ecNumber evidence="7">3.1.4.3</ecNumber>
    </submittedName>
</protein>
<evidence type="ECO:0000259" key="6">
    <source>
        <dbReference type="Pfam" id="PF03372"/>
    </source>
</evidence>
<dbReference type="InterPro" id="IPR017766">
    <property type="entry name" value="Sphingomyelinase/PLipase_C"/>
</dbReference>
<evidence type="ECO:0000256" key="5">
    <source>
        <dbReference type="SAM" id="SignalP"/>
    </source>
</evidence>
<dbReference type="CDD" id="cd09078">
    <property type="entry name" value="nSMase"/>
    <property type="match status" value="1"/>
</dbReference>
<keyword evidence="3" id="KW-0354">Hemolysis</keyword>
<comment type="similarity">
    <text evidence="1">Belongs to the neutral sphingomyelinase family.</text>
</comment>
<comment type="caution">
    <text evidence="7">The sequence shown here is derived from an EMBL/GenBank/DDBJ whole genome shotgun (WGS) entry which is preliminary data.</text>
</comment>
<gene>
    <name evidence="7" type="ORF">JOC86_002045</name>
</gene>
<evidence type="ECO:0000256" key="1">
    <source>
        <dbReference type="ARBA" id="ARBA00006335"/>
    </source>
</evidence>
<dbReference type="Pfam" id="PF03372">
    <property type="entry name" value="Exo_endo_phos"/>
    <property type="match status" value="1"/>
</dbReference>
<dbReference type="NCBIfam" id="TIGR03395">
    <property type="entry name" value="sphingomy"/>
    <property type="match status" value="1"/>
</dbReference>
<dbReference type="InterPro" id="IPR005135">
    <property type="entry name" value="Endo/exonuclease/phosphatase"/>
</dbReference>
<keyword evidence="2 5" id="KW-0732">Signal</keyword>
<dbReference type="RefSeq" id="WP_239587514.1">
    <property type="nucleotide sequence ID" value="NZ_JAFBDZ010000002.1"/>
</dbReference>
<sequence length="328" mass="36846">MIEKMINLTKFLVVAALVLPVIVFSSTVSAEESDYPNDFKLMAHNVYMLSQSLYPNWGQVQRADLISNADYIKGQDVVILNEVFDNEASNKLLNGLENDYPYQTPVLGRSTSNWDETLGSYSYTTPEDGGAAIVSKWPIVEKIQYVYKDGCGADWLANKGFVYVKINKNGHFYHVIGTHMQSEDERCSDGEAASVRKAQMDEISGFIDQKDIPASEVVYIGGDLNVIKGTPEYSSMLKDLNVNAPTAYTGFTSTWDPDTNGIAGYNYPQLEPQYLDYIFVEKSHKQPSNWYINAMNIKSPEWSVTSFGKTYTYNEYSDHYPVAGYSVP</sequence>
<evidence type="ECO:0000256" key="4">
    <source>
        <dbReference type="ARBA" id="ARBA00022801"/>
    </source>
</evidence>
<dbReference type="Gene3D" id="3.60.10.10">
    <property type="entry name" value="Endonuclease/exonuclease/phosphatase"/>
    <property type="match status" value="1"/>
</dbReference>
<evidence type="ECO:0000313" key="7">
    <source>
        <dbReference type="EMBL" id="MBM7585503.1"/>
    </source>
</evidence>
<dbReference type="PANTHER" id="PTHR16320">
    <property type="entry name" value="SPHINGOMYELINASE FAMILY MEMBER"/>
    <property type="match status" value="1"/>
</dbReference>
<name>A0ABS2NCE3_9BACI</name>
<evidence type="ECO:0000313" key="8">
    <source>
        <dbReference type="Proteomes" id="UP001646157"/>
    </source>
</evidence>
<feature type="chain" id="PRO_5046816766" evidence="5">
    <location>
        <begin position="31"/>
        <end position="328"/>
    </location>
</feature>
<dbReference type="Proteomes" id="UP001646157">
    <property type="component" value="Unassembled WGS sequence"/>
</dbReference>
<dbReference type="GO" id="GO:0034480">
    <property type="term" value="F:phosphatidylcholine phospholipase C activity"/>
    <property type="evidence" value="ECO:0007669"/>
    <property type="project" value="UniProtKB-EC"/>
</dbReference>
<feature type="domain" description="Endonuclease/exonuclease/phosphatase" evidence="6">
    <location>
        <begin position="69"/>
        <end position="285"/>
    </location>
</feature>
<dbReference type="InterPro" id="IPR036691">
    <property type="entry name" value="Endo/exonu/phosph_ase_sf"/>
</dbReference>
<proteinExistence type="inferred from homology"/>
<keyword evidence="8" id="KW-1185">Reference proteome</keyword>
<dbReference type="EMBL" id="JAFBDZ010000002">
    <property type="protein sequence ID" value="MBM7585503.1"/>
    <property type="molecule type" value="Genomic_DNA"/>
</dbReference>
<organism evidence="7 8">
    <name type="scientific">Rossellomorea pakistanensis</name>
    <dbReference type="NCBI Taxonomy" id="992288"/>
    <lineage>
        <taxon>Bacteria</taxon>
        <taxon>Bacillati</taxon>
        <taxon>Bacillota</taxon>
        <taxon>Bacilli</taxon>
        <taxon>Bacillales</taxon>
        <taxon>Bacillaceae</taxon>
        <taxon>Rossellomorea</taxon>
    </lineage>
</organism>
<keyword evidence="4 7" id="KW-0378">Hydrolase</keyword>
<dbReference type="InterPro" id="IPR038772">
    <property type="entry name" value="Sph/SMPD2-like"/>
</dbReference>
<reference evidence="7 8" key="1">
    <citation type="submission" date="2021-01" db="EMBL/GenBank/DDBJ databases">
        <title>Genomic Encyclopedia of Type Strains, Phase IV (KMG-IV): sequencing the most valuable type-strain genomes for metagenomic binning, comparative biology and taxonomic classification.</title>
        <authorList>
            <person name="Goeker M."/>
        </authorList>
    </citation>
    <scope>NUCLEOTIDE SEQUENCE [LARGE SCALE GENOMIC DNA]</scope>
    <source>
        <strain evidence="7 8">DSM 24834</strain>
    </source>
</reference>
<dbReference type="EC" id="3.1.4.3" evidence="7"/>
<evidence type="ECO:0000256" key="2">
    <source>
        <dbReference type="ARBA" id="ARBA00022729"/>
    </source>
</evidence>
<keyword evidence="3" id="KW-0204">Cytolysis</keyword>
<dbReference type="PANTHER" id="PTHR16320:SF23">
    <property type="entry name" value="SPHINGOMYELINASE C 1"/>
    <property type="match status" value="1"/>
</dbReference>